<dbReference type="Pfam" id="PF11327">
    <property type="entry name" value="Egh16-like"/>
    <property type="match status" value="1"/>
</dbReference>
<name>A0A2J6SYG7_9HELO</name>
<gene>
    <name evidence="1" type="ORF">K444DRAFT_80873</name>
</gene>
<proteinExistence type="predicted"/>
<dbReference type="AlphaFoldDB" id="A0A2J6SYG7"/>
<dbReference type="GeneID" id="36596807"/>
<reference evidence="1 2" key="1">
    <citation type="submission" date="2016-04" db="EMBL/GenBank/DDBJ databases">
        <title>A degradative enzymes factory behind the ericoid mycorrhizal symbiosis.</title>
        <authorList>
            <consortium name="DOE Joint Genome Institute"/>
            <person name="Martino E."/>
            <person name="Morin E."/>
            <person name="Grelet G."/>
            <person name="Kuo A."/>
            <person name="Kohler A."/>
            <person name="Daghino S."/>
            <person name="Barry K."/>
            <person name="Choi C."/>
            <person name="Cichocki N."/>
            <person name="Clum A."/>
            <person name="Copeland A."/>
            <person name="Hainaut M."/>
            <person name="Haridas S."/>
            <person name="Labutti K."/>
            <person name="Lindquist E."/>
            <person name="Lipzen A."/>
            <person name="Khouja H.-R."/>
            <person name="Murat C."/>
            <person name="Ohm R."/>
            <person name="Olson A."/>
            <person name="Spatafora J."/>
            <person name="Veneault-Fourrey C."/>
            <person name="Henrissat B."/>
            <person name="Grigoriev I."/>
            <person name="Martin F."/>
            <person name="Perotto S."/>
        </authorList>
    </citation>
    <scope>NUCLEOTIDE SEQUENCE [LARGE SCALE GENOMIC DNA]</scope>
    <source>
        <strain evidence="1 2">E</strain>
    </source>
</reference>
<dbReference type="InParanoid" id="A0A2J6SYG7"/>
<accession>A0A2J6SYG7</accession>
<organism evidence="1 2">
    <name type="scientific">Hyaloscypha bicolor E</name>
    <dbReference type="NCBI Taxonomy" id="1095630"/>
    <lineage>
        <taxon>Eukaryota</taxon>
        <taxon>Fungi</taxon>
        <taxon>Dikarya</taxon>
        <taxon>Ascomycota</taxon>
        <taxon>Pezizomycotina</taxon>
        <taxon>Leotiomycetes</taxon>
        <taxon>Helotiales</taxon>
        <taxon>Hyaloscyphaceae</taxon>
        <taxon>Hyaloscypha</taxon>
        <taxon>Hyaloscypha bicolor</taxon>
    </lineage>
</organism>
<dbReference type="Proteomes" id="UP000235371">
    <property type="component" value="Unassembled WGS sequence"/>
</dbReference>
<evidence type="ECO:0000313" key="2">
    <source>
        <dbReference type="Proteomes" id="UP000235371"/>
    </source>
</evidence>
<dbReference type="OrthoDB" id="5418436at2759"/>
<dbReference type="InterPro" id="IPR021476">
    <property type="entry name" value="Egh16-like"/>
</dbReference>
<dbReference type="EMBL" id="KZ613854">
    <property type="protein sequence ID" value="PMD55815.1"/>
    <property type="molecule type" value="Genomic_DNA"/>
</dbReference>
<sequence>MVSGFQGGDIVVATALAAKQKLFGNTIPQISANAGVLTMIFPQINGDGAGPIVY</sequence>
<protein>
    <submittedName>
        <fullName evidence="1">Uncharacterized protein</fullName>
    </submittedName>
</protein>
<dbReference type="RefSeq" id="XP_024732719.1">
    <property type="nucleotide sequence ID" value="XM_024888731.1"/>
</dbReference>
<evidence type="ECO:0000313" key="1">
    <source>
        <dbReference type="EMBL" id="PMD55815.1"/>
    </source>
</evidence>
<keyword evidence="2" id="KW-1185">Reference proteome</keyword>